<dbReference type="Proteomes" id="UP000824088">
    <property type="component" value="Unassembled WGS sequence"/>
</dbReference>
<dbReference type="EMBL" id="DVMN01000053">
    <property type="protein sequence ID" value="HIU21160.1"/>
    <property type="molecule type" value="Genomic_DNA"/>
</dbReference>
<sequence>MKRKFAILFVLVLVLSACAFSLAACDEEENRIKPEDLDMYKEARADRYLTTFDYWYTVGELEIVGADTGSITIGSDELDSADAILNYDGESGLFLAMQKFLQVVGSQVTIAQDSITFTGSLGRMESEILPRSLSGSYLHLKPTTQQKEEIIFDLKESSLLKLQCDGPTSSDADRNNVLVFFEYTTIIQDVEYRLTVTYLGHYELGDEYSGEFDGWSD</sequence>
<name>A0A9D1HTS1_9FIRM</name>
<accession>A0A9D1HTS1</accession>
<evidence type="ECO:0000313" key="3">
    <source>
        <dbReference type="Proteomes" id="UP000824088"/>
    </source>
</evidence>
<dbReference type="PROSITE" id="PS51257">
    <property type="entry name" value="PROKAR_LIPOPROTEIN"/>
    <property type="match status" value="1"/>
</dbReference>
<protein>
    <recommendedName>
        <fullName evidence="4">Lipoprotein</fullName>
    </recommendedName>
</protein>
<feature type="chain" id="PRO_5039300871" description="Lipoprotein" evidence="1">
    <location>
        <begin position="24"/>
        <end position="217"/>
    </location>
</feature>
<keyword evidence="1" id="KW-0732">Signal</keyword>
<proteinExistence type="predicted"/>
<gene>
    <name evidence="2" type="ORF">IAD51_02830</name>
</gene>
<dbReference type="AlphaFoldDB" id="A0A9D1HTS1"/>
<reference evidence="2" key="2">
    <citation type="journal article" date="2021" name="PeerJ">
        <title>Extensive microbial diversity within the chicken gut microbiome revealed by metagenomics and culture.</title>
        <authorList>
            <person name="Gilroy R."/>
            <person name="Ravi A."/>
            <person name="Getino M."/>
            <person name="Pursley I."/>
            <person name="Horton D.L."/>
            <person name="Alikhan N.F."/>
            <person name="Baker D."/>
            <person name="Gharbi K."/>
            <person name="Hall N."/>
            <person name="Watson M."/>
            <person name="Adriaenssens E.M."/>
            <person name="Foster-Nyarko E."/>
            <person name="Jarju S."/>
            <person name="Secka A."/>
            <person name="Antonio M."/>
            <person name="Oren A."/>
            <person name="Chaudhuri R.R."/>
            <person name="La Ragione R."/>
            <person name="Hildebrand F."/>
            <person name="Pallen M.J."/>
        </authorList>
    </citation>
    <scope>NUCLEOTIDE SEQUENCE</scope>
    <source>
        <strain evidence="2">1063</strain>
    </source>
</reference>
<evidence type="ECO:0000313" key="2">
    <source>
        <dbReference type="EMBL" id="HIU21160.1"/>
    </source>
</evidence>
<evidence type="ECO:0000256" key="1">
    <source>
        <dbReference type="SAM" id="SignalP"/>
    </source>
</evidence>
<reference evidence="2" key="1">
    <citation type="submission" date="2020-10" db="EMBL/GenBank/DDBJ databases">
        <authorList>
            <person name="Gilroy R."/>
        </authorList>
    </citation>
    <scope>NUCLEOTIDE SEQUENCE</scope>
    <source>
        <strain evidence="2">1063</strain>
    </source>
</reference>
<evidence type="ECO:0008006" key="4">
    <source>
        <dbReference type="Google" id="ProtNLM"/>
    </source>
</evidence>
<feature type="signal peptide" evidence="1">
    <location>
        <begin position="1"/>
        <end position="23"/>
    </location>
</feature>
<organism evidence="2 3">
    <name type="scientific">Candidatus Limadaptatus stercorigallinarum</name>
    <dbReference type="NCBI Taxonomy" id="2840845"/>
    <lineage>
        <taxon>Bacteria</taxon>
        <taxon>Bacillati</taxon>
        <taxon>Bacillota</taxon>
        <taxon>Clostridia</taxon>
        <taxon>Eubacteriales</taxon>
        <taxon>Candidatus Limadaptatus</taxon>
    </lineage>
</organism>
<comment type="caution">
    <text evidence="2">The sequence shown here is derived from an EMBL/GenBank/DDBJ whole genome shotgun (WGS) entry which is preliminary data.</text>
</comment>